<dbReference type="InterPro" id="IPR023214">
    <property type="entry name" value="HAD_sf"/>
</dbReference>
<dbReference type="InterPro" id="IPR006379">
    <property type="entry name" value="HAD-SF_hydro_IIB"/>
</dbReference>
<dbReference type="NCBIfam" id="TIGR01484">
    <property type="entry name" value="HAD-SF-IIB"/>
    <property type="match status" value="1"/>
</dbReference>
<dbReference type="GO" id="GO:0000287">
    <property type="term" value="F:magnesium ion binding"/>
    <property type="evidence" value="ECO:0007669"/>
    <property type="project" value="TreeGrafter"/>
</dbReference>
<dbReference type="RefSeq" id="WP_222227433.1">
    <property type="nucleotide sequence ID" value="NZ_CP081847.1"/>
</dbReference>
<dbReference type="PROSITE" id="PS01229">
    <property type="entry name" value="COF_2"/>
    <property type="match status" value="1"/>
</dbReference>
<proteinExistence type="predicted"/>
<name>A0AAW8T9Q5_9ENTE</name>
<protein>
    <submittedName>
        <fullName evidence="1">HAD family hydrolase</fullName>
    </submittedName>
</protein>
<dbReference type="SFLD" id="SFLDS00003">
    <property type="entry name" value="Haloacid_Dehalogenase"/>
    <property type="match status" value="1"/>
</dbReference>
<dbReference type="GO" id="GO:0016791">
    <property type="term" value="F:phosphatase activity"/>
    <property type="evidence" value="ECO:0007669"/>
    <property type="project" value="TreeGrafter"/>
</dbReference>
<comment type="caution">
    <text evidence="1">The sequence shown here is derived from an EMBL/GenBank/DDBJ whole genome shotgun (WGS) entry which is preliminary data.</text>
</comment>
<dbReference type="Gene3D" id="3.40.50.1000">
    <property type="entry name" value="HAD superfamily/HAD-like"/>
    <property type="match status" value="1"/>
</dbReference>
<dbReference type="GO" id="GO:0005829">
    <property type="term" value="C:cytosol"/>
    <property type="evidence" value="ECO:0007669"/>
    <property type="project" value="TreeGrafter"/>
</dbReference>
<gene>
    <name evidence="1" type="ORF">P7D69_09575</name>
</gene>
<reference evidence="1" key="1">
    <citation type="submission" date="2023-03" db="EMBL/GenBank/DDBJ databases">
        <authorList>
            <person name="Shen W."/>
            <person name="Cai J."/>
        </authorList>
    </citation>
    <scope>NUCLEOTIDE SEQUENCE</scope>
    <source>
        <strain evidence="1">Y15</strain>
    </source>
</reference>
<dbReference type="Pfam" id="PF08282">
    <property type="entry name" value="Hydrolase_3"/>
    <property type="match status" value="1"/>
</dbReference>
<sequence length="262" mass="28949">MSATVTKKMVIFDIDGTLLRSDKNVSLSTLEALTRLREQGHTLFLATGRSLFYTKPVIDLLGFENYILCNGAIGFINHLQKFSNELASEDLTSLLDRFSELEIDAVLVTLDRLHRVSSFDLAKMKNAMSYVGGDLPPIRKINQSKEQIYQVLAFYDQTADKDIASRFADFDFVRWHEHGVDILPAEGSKAATISAFAGQLAFEKKDIISFGDGLNDREMLQAADVGVAMGNASAEVKGCADLVTDTNDNDGIFKALRRLALI</sequence>
<dbReference type="SUPFAM" id="SSF56784">
    <property type="entry name" value="HAD-like"/>
    <property type="match status" value="1"/>
</dbReference>
<accession>A0AAW8T9Q5</accession>
<organism evidence="1 2">
    <name type="scientific">Enterococcus raffinosus</name>
    <dbReference type="NCBI Taxonomy" id="71452"/>
    <lineage>
        <taxon>Bacteria</taxon>
        <taxon>Bacillati</taxon>
        <taxon>Bacillota</taxon>
        <taxon>Bacilli</taxon>
        <taxon>Lactobacillales</taxon>
        <taxon>Enterococcaceae</taxon>
        <taxon>Enterococcus</taxon>
    </lineage>
</organism>
<dbReference type="InterPro" id="IPR000150">
    <property type="entry name" value="Cof"/>
</dbReference>
<dbReference type="AlphaFoldDB" id="A0AAW8T9Q5"/>
<evidence type="ECO:0000313" key="2">
    <source>
        <dbReference type="Proteomes" id="UP001254770"/>
    </source>
</evidence>
<dbReference type="EMBL" id="JARPXL010000008">
    <property type="protein sequence ID" value="MDT2544586.1"/>
    <property type="molecule type" value="Genomic_DNA"/>
</dbReference>
<evidence type="ECO:0000313" key="1">
    <source>
        <dbReference type="EMBL" id="MDT2544586.1"/>
    </source>
</evidence>
<dbReference type="PANTHER" id="PTHR10000:SF25">
    <property type="entry name" value="PHOSPHATASE YKRA-RELATED"/>
    <property type="match status" value="1"/>
</dbReference>
<dbReference type="Gene3D" id="3.30.1240.10">
    <property type="match status" value="1"/>
</dbReference>
<dbReference type="NCBIfam" id="TIGR00099">
    <property type="entry name" value="Cof-subfamily"/>
    <property type="match status" value="1"/>
</dbReference>
<dbReference type="Proteomes" id="UP001254770">
    <property type="component" value="Unassembled WGS sequence"/>
</dbReference>
<keyword evidence="1" id="KW-0378">Hydrolase</keyword>
<dbReference type="SFLD" id="SFLDG01140">
    <property type="entry name" value="C2.B:_Phosphomannomutase_and_P"/>
    <property type="match status" value="1"/>
</dbReference>
<dbReference type="PANTHER" id="PTHR10000">
    <property type="entry name" value="PHOSPHOSERINE PHOSPHATASE"/>
    <property type="match status" value="1"/>
</dbReference>
<dbReference type="InterPro" id="IPR036412">
    <property type="entry name" value="HAD-like_sf"/>
</dbReference>